<evidence type="ECO:0000313" key="4">
    <source>
        <dbReference type="EMBL" id="KAF9782475.1"/>
    </source>
</evidence>
<dbReference type="GO" id="GO:0016787">
    <property type="term" value="F:hydrolase activity"/>
    <property type="evidence" value="ECO:0007669"/>
    <property type="project" value="UniProtKB-KW"/>
</dbReference>
<reference evidence="4" key="2">
    <citation type="submission" date="2020-11" db="EMBL/GenBank/DDBJ databases">
        <authorList>
            <consortium name="DOE Joint Genome Institute"/>
            <person name="Kuo A."/>
            <person name="Miyauchi S."/>
            <person name="Kiss E."/>
            <person name="Drula E."/>
            <person name="Kohler A."/>
            <person name="Sanchez-Garcia M."/>
            <person name="Andreopoulos B."/>
            <person name="Barry K.W."/>
            <person name="Bonito G."/>
            <person name="Buee M."/>
            <person name="Carver A."/>
            <person name="Chen C."/>
            <person name="Cichocki N."/>
            <person name="Clum A."/>
            <person name="Culley D."/>
            <person name="Crous P.W."/>
            <person name="Fauchery L."/>
            <person name="Girlanda M."/>
            <person name="Hayes R."/>
            <person name="Keri Z."/>
            <person name="Labutti K."/>
            <person name="Lipzen A."/>
            <person name="Lombard V."/>
            <person name="Magnuson J."/>
            <person name="Maillard F."/>
            <person name="Morin E."/>
            <person name="Murat C."/>
            <person name="Nolan M."/>
            <person name="Ohm R."/>
            <person name="Pangilinan J."/>
            <person name="Pereira M."/>
            <person name="Perotto S."/>
            <person name="Peter M."/>
            <person name="Riley R."/>
            <person name="Sitrit Y."/>
            <person name="Stielow B."/>
            <person name="Szollosi G."/>
            <person name="Zifcakova L."/>
            <person name="Stursova M."/>
            <person name="Spatafora J.W."/>
            <person name="Tedersoo L."/>
            <person name="Vaario L.-M."/>
            <person name="Yamada A."/>
            <person name="Yan M."/>
            <person name="Wang P."/>
            <person name="Xu J."/>
            <person name="Bruns T."/>
            <person name="Baldrian P."/>
            <person name="Vilgalys R."/>
            <person name="Henrissat B."/>
            <person name="Grigoriev I.V."/>
            <person name="Hibbett D."/>
            <person name="Nagy L.G."/>
            <person name="Martin F.M."/>
        </authorList>
    </citation>
    <scope>NUCLEOTIDE SEQUENCE</scope>
    <source>
        <strain evidence="4">UH-Tt-Lm1</strain>
    </source>
</reference>
<dbReference type="AlphaFoldDB" id="A0A9P6L4Z0"/>
<keyword evidence="2" id="KW-1133">Transmembrane helix</keyword>
<name>A0A9P6L4Z0_9AGAM</name>
<dbReference type="Gene3D" id="1.50.10.10">
    <property type="match status" value="1"/>
</dbReference>
<dbReference type="InterPro" id="IPR008928">
    <property type="entry name" value="6-hairpin_glycosidase_sf"/>
</dbReference>
<dbReference type="Proteomes" id="UP000736335">
    <property type="component" value="Unassembled WGS sequence"/>
</dbReference>
<evidence type="ECO:0000256" key="2">
    <source>
        <dbReference type="SAM" id="Phobius"/>
    </source>
</evidence>
<keyword evidence="2" id="KW-0472">Membrane</keyword>
<gene>
    <name evidence="4" type="ORF">BJ322DRAFT_222801</name>
</gene>
<keyword evidence="2" id="KW-0812">Transmembrane</keyword>
<dbReference type="OrthoDB" id="4138492at2759"/>
<keyword evidence="3" id="KW-0732">Signal</keyword>
<dbReference type="PANTHER" id="PTHR41814">
    <property type="entry name" value="EXPRESSED PROTEIN"/>
    <property type="match status" value="1"/>
</dbReference>
<proteinExistence type="predicted"/>
<reference evidence="4" key="1">
    <citation type="journal article" date="2020" name="Nat. Commun.">
        <title>Large-scale genome sequencing of mycorrhizal fungi provides insights into the early evolution of symbiotic traits.</title>
        <authorList>
            <person name="Miyauchi S."/>
            <person name="Kiss E."/>
            <person name="Kuo A."/>
            <person name="Drula E."/>
            <person name="Kohler A."/>
            <person name="Sanchez-Garcia M."/>
            <person name="Morin E."/>
            <person name="Andreopoulos B."/>
            <person name="Barry K.W."/>
            <person name="Bonito G."/>
            <person name="Buee M."/>
            <person name="Carver A."/>
            <person name="Chen C."/>
            <person name="Cichocki N."/>
            <person name="Clum A."/>
            <person name="Culley D."/>
            <person name="Crous P.W."/>
            <person name="Fauchery L."/>
            <person name="Girlanda M."/>
            <person name="Hayes R.D."/>
            <person name="Keri Z."/>
            <person name="LaButti K."/>
            <person name="Lipzen A."/>
            <person name="Lombard V."/>
            <person name="Magnuson J."/>
            <person name="Maillard F."/>
            <person name="Murat C."/>
            <person name="Nolan M."/>
            <person name="Ohm R.A."/>
            <person name="Pangilinan J."/>
            <person name="Pereira M.F."/>
            <person name="Perotto S."/>
            <person name="Peter M."/>
            <person name="Pfister S."/>
            <person name="Riley R."/>
            <person name="Sitrit Y."/>
            <person name="Stielow J.B."/>
            <person name="Szollosi G."/>
            <person name="Zifcakova L."/>
            <person name="Stursova M."/>
            <person name="Spatafora J.W."/>
            <person name="Tedersoo L."/>
            <person name="Vaario L.M."/>
            <person name="Yamada A."/>
            <person name="Yan M."/>
            <person name="Wang P."/>
            <person name="Xu J."/>
            <person name="Bruns T."/>
            <person name="Baldrian P."/>
            <person name="Vilgalys R."/>
            <person name="Dunand C."/>
            <person name="Henrissat B."/>
            <person name="Grigoriev I.V."/>
            <person name="Hibbett D."/>
            <person name="Nagy L.G."/>
            <person name="Martin F.M."/>
        </authorList>
    </citation>
    <scope>NUCLEOTIDE SEQUENCE</scope>
    <source>
        <strain evidence="4">UH-Tt-Lm1</strain>
    </source>
</reference>
<accession>A0A9P6L4Z0</accession>
<protein>
    <submittedName>
        <fullName evidence="4">Glycoside hydrolase family 105 protein</fullName>
    </submittedName>
</protein>
<evidence type="ECO:0000313" key="5">
    <source>
        <dbReference type="Proteomes" id="UP000736335"/>
    </source>
</evidence>
<organism evidence="4 5">
    <name type="scientific">Thelephora terrestris</name>
    <dbReference type="NCBI Taxonomy" id="56493"/>
    <lineage>
        <taxon>Eukaryota</taxon>
        <taxon>Fungi</taxon>
        <taxon>Dikarya</taxon>
        <taxon>Basidiomycota</taxon>
        <taxon>Agaricomycotina</taxon>
        <taxon>Agaricomycetes</taxon>
        <taxon>Thelephorales</taxon>
        <taxon>Thelephoraceae</taxon>
        <taxon>Thelephora</taxon>
    </lineage>
</organism>
<feature type="signal peptide" evidence="3">
    <location>
        <begin position="1"/>
        <end position="20"/>
    </location>
</feature>
<dbReference type="InterPro" id="IPR012341">
    <property type="entry name" value="6hp_glycosidase-like_sf"/>
</dbReference>
<keyword evidence="5" id="KW-1185">Reference proteome</keyword>
<evidence type="ECO:0000256" key="3">
    <source>
        <dbReference type="SAM" id="SignalP"/>
    </source>
</evidence>
<evidence type="ECO:0000256" key="1">
    <source>
        <dbReference type="ARBA" id="ARBA00022801"/>
    </source>
</evidence>
<dbReference type="GO" id="GO:0005975">
    <property type="term" value="P:carbohydrate metabolic process"/>
    <property type="evidence" value="ECO:0007669"/>
    <property type="project" value="InterPro"/>
</dbReference>
<dbReference type="EMBL" id="WIUZ02000012">
    <property type="protein sequence ID" value="KAF9782475.1"/>
    <property type="molecule type" value="Genomic_DNA"/>
</dbReference>
<dbReference type="PANTHER" id="PTHR41814:SF1">
    <property type="entry name" value="CELLULASE"/>
    <property type="match status" value="1"/>
</dbReference>
<dbReference type="SUPFAM" id="SSF48208">
    <property type="entry name" value="Six-hairpin glycosidases"/>
    <property type="match status" value="1"/>
</dbReference>
<dbReference type="Pfam" id="PF07470">
    <property type="entry name" value="Glyco_hydro_88"/>
    <property type="match status" value="1"/>
</dbReference>
<sequence length="427" mass="46438">MTILFFFLLFVNILSVPALADLTDDQVAIVKQRLAESANASWELGVEAQAFLELDSPKYSVTTSGAKLPPSSANPPSSLNEVFAIARNVISERGAISNNPQPFIQDVSSGDPPSVGVAVILANLTNQQSSDGQNYRQAILNQFNYLYTVPRTDDGAISHRSDELQLWSDSVYMVPPFLAYYGVMTKNKSAVAESYNQIRLYRQYLRDQNASSLWKHMAFGTNQDTGHWSTGNGWAAAGMIRVLGTIKNSQYASSFKNEQKDLINWVLEIHDGMYQYLRSTNCFGNYANDNSSFDDAASATLLASTAYRLSTLAGKHNYVHLAERTRIALTAVSTLGGGPANGSFAAMVHFDADGWLLPVVNPLAVGELGSQSPEAQAFVLMMQASYEDWARAGYKGINRGTRSGTSPSLSLAVSFSAGVALVLVLFF</sequence>
<feature type="transmembrane region" description="Helical" evidence="2">
    <location>
        <begin position="408"/>
        <end position="426"/>
    </location>
</feature>
<feature type="chain" id="PRO_5040397952" evidence="3">
    <location>
        <begin position="21"/>
        <end position="427"/>
    </location>
</feature>
<keyword evidence="1 4" id="KW-0378">Hydrolase</keyword>
<dbReference type="InterPro" id="IPR010905">
    <property type="entry name" value="Glyco_hydro_88"/>
</dbReference>
<comment type="caution">
    <text evidence="4">The sequence shown here is derived from an EMBL/GenBank/DDBJ whole genome shotgun (WGS) entry which is preliminary data.</text>
</comment>